<gene>
    <name evidence="2" type="ORF">QC761_602220</name>
</gene>
<sequence>MRLAALLHTSLFALALAAPAQQLTKRCRVSRDVMACWVAWDLSECIAYIPLNVTYEFDDANRKVIIRGLCESCSQALALERAASWDEYSKWSSSFGEVQDLGNGTFVITDTGKDYFDLFRGMEPTPWGRTSCYLLDEYEWDYK</sequence>
<proteinExistence type="predicted"/>
<dbReference type="Proteomes" id="UP001322138">
    <property type="component" value="Unassembled WGS sequence"/>
</dbReference>
<comment type="caution">
    <text evidence="2">The sequence shown here is derived from an EMBL/GenBank/DDBJ whole genome shotgun (WGS) entry which is preliminary data.</text>
</comment>
<feature type="chain" id="PRO_5046261682" evidence="1">
    <location>
        <begin position="18"/>
        <end position="143"/>
    </location>
</feature>
<protein>
    <submittedName>
        <fullName evidence="2">Uncharacterized protein</fullName>
    </submittedName>
</protein>
<evidence type="ECO:0000313" key="3">
    <source>
        <dbReference type="Proteomes" id="UP001322138"/>
    </source>
</evidence>
<evidence type="ECO:0000313" key="2">
    <source>
        <dbReference type="EMBL" id="KAK4640499.1"/>
    </source>
</evidence>
<dbReference type="RefSeq" id="XP_062729475.1">
    <property type="nucleotide sequence ID" value="XM_062880677.1"/>
</dbReference>
<organism evidence="2 3">
    <name type="scientific">Podospora bellae-mahoneyi</name>
    <dbReference type="NCBI Taxonomy" id="2093777"/>
    <lineage>
        <taxon>Eukaryota</taxon>
        <taxon>Fungi</taxon>
        <taxon>Dikarya</taxon>
        <taxon>Ascomycota</taxon>
        <taxon>Pezizomycotina</taxon>
        <taxon>Sordariomycetes</taxon>
        <taxon>Sordariomycetidae</taxon>
        <taxon>Sordariales</taxon>
        <taxon>Podosporaceae</taxon>
        <taxon>Podospora</taxon>
    </lineage>
</organism>
<dbReference type="EMBL" id="JAFFGZ010000008">
    <property type="protein sequence ID" value="KAK4640499.1"/>
    <property type="molecule type" value="Genomic_DNA"/>
</dbReference>
<keyword evidence="3" id="KW-1185">Reference proteome</keyword>
<accession>A0ABR0FBP7</accession>
<name>A0ABR0FBP7_9PEZI</name>
<dbReference type="GeneID" id="87900159"/>
<reference evidence="2 3" key="1">
    <citation type="journal article" date="2023" name="bioRxiv">
        <title>High-quality genome assemblies of four members of thePodospora anserinaspecies complex.</title>
        <authorList>
            <person name="Ament-Velasquez S.L."/>
            <person name="Vogan A.A."/>
            <person name="Wallerman O."/>
            <person name="Hartmann F."/>
            <person name="Gautier V."/>
            <person name="Silar P."/>
            <person name="Giraud T."/>
            <person name="Johannesson H."/>
        </authorList>
    </citation>
    <scope>NUCLEOTIDE SEQUENCE [LARGE SCALE GENOMIC DNA]</scope>
    <source>
        <strain evidence="2 3">CBS 112042</strain>
    </source>
</reference>
<feature type="signal peptide" evidence="1">
    <location>
        <begin position="1"/>
        <end position="17"/>
    </location>
</feature>
<keyword evidence="1" id="KW-0732">Signal</keyword>
<evidence type="ECO:0000256" key="1">
    <source>
        <dbReference type="SAM" id="SignalP"/>
    </source>
</evidence>